<keyword evidence="2 3" id="KW-0802">TPR repeat</keyword>
<name>A0A1D1XSM2_9ARAE</name>
<organism evidence="4">
    <name type="scientific">Anthurium amnicola</name>
    <dbReference type="NCBI Taxonomy" id="1678845"/>
    <lineage>
        <taxon>Eukaryota</taxon>
        <taxon>Viridiplantae</taxon>
        <taxon>Streptophyta</taxon>
        <taxon>Embryophyta</taxon>
        <taxon>Tracheophyta</taxon>
        <taxon>Spermatophyta</taxon>
        <taxon>Magnoliopsida</taxon>
        <taxon>Liliopsida</taxon>
        <taxon>Araceae</taxon>
        <taxon>Pothoideae</taxon>
        <taxon>Potheae</taxon>
        <taxon>Anthurium</taxon>
    </lineage>
</organism>
<dbReference type="InterPro" id="IPR011990">
    <property type="entry name" value="TPR-like_helical_dom_sf"/>
</dbReference>
<dbReference type="Gene3D" id="3.40.30.10">
    <property type="entry name" value="Glutaredoxin"/>
    <property type="match status" value="1"/>
</dbReference>
<dbReference type="InterPro" id="IPR036249">
    <property type="entry name" value="Thioredoxin-like_sf"/>
</dbReference>
<reference evidence="4" key="1">
    <citation type="submission" date="2015-07" db="EMBL/GenBank/DDBJ databases">
        <title>Transcriptome Assembly of Anthurium amnicola.</title>
        <authorList>
            <person name="Suzuki J."/>
        </authorList>
    </citation>
    <scope>NUCLEOTIDE SEQUENCE</scope>
</reference>
<dbReference type="EMBL" id="GDJX01022543">
    <property type="protein sequence ID" value="JAT45393.1"/>
    <property type="molecule type" value="Transcribed_RNA"/>
</dbReference>
<dbReference type="Pfam" id="PF07719">
    <property type="entry name" value="TPR_2"/>
    <property type="match status" value="1"/>
</dbReference>
<dbReference type="InterPro" id="IPR013105">
    <property type="entry name" value="TPR_2"/>
</dbReference>
<dbReference type="AlphaFoldDB" id="A0A1D1XSM2"/>
<accession>A0A1D1XSM2</accession>
<dbReference type="PROSITE" id="PS50005">
    <property type="entry name" value="TPR"/>
    <property type="match status" value="1"/>
</dbReference>
<evidence type="ECO:0000256" key="3">
    <source>
        <dbReference type="PROSITE-ProRule" id="PRU00339"/>
    </source>
</evidence>
<gene>
    <name evidence="4" type="primary">STI1L_1</name>
    <name evidence="4" type="ORF">g.61208</name>
</gene>
<dbReference type="PANTHER" id="PTHR47682:SF1">
    <property type="entry name" value="TETRATRICOPEPTIDE REPEAT (TPR)-CONTAINING PROTEIN"/>
    <property type="match status" value="1"/>
</dbReference>
<dbReference type="PANTHER" id="PTHR47682">
    <property type="entry name" value="TETRATRICOPEPTIDE REPEAT (TPR)-CONTAINING PROTEIN"/>
    <property type="match status" value="1"/>
</dbReference>
<sequence length="274" mass="29287">EEATVMAGTWTHPCLRPSPSPNSLFLLPSLRPPRTPPPPTGGRRRPRLVVAGGAMVEIRVCVNRSCNRMGSRETLALLSDISPPGISVCSCGCLGRCGAGPNLVVLPAGVLVGHCGTPARAAELLAEICGGKRGEGSFDPWKNLEALALRKKAEVELLERGNPAEAEALLSQAIGLKPCGGLHIIYKSRSVARLVLGNIVSALEDADEALRIAPMFPQAYICQGDAFMAMEEWSKAEKAYSEALLIDPSIRRSKSFKDRITRLQEKVVAVSISN</sequence>
<dbReference type="Gene3D" id="1.25.40.10">
    <property type="entry name" value="Tetratricopeptide repeat domain"/>
    <property type="match status" value="1"/>
</dbReference>
<dbReference type="SUPFAM" id="SSF52833">
    <property type="entry name" value="Thioredoxin-like"/>
    <property type="match status" value="1"/>
</dbReference>
<evidence type="ECO:0000256" key="1">
    <source>
        <dbReference type="ARBA" id="ARBA00022737"/>
    </source>
</evidence>
<protein>
    <submittedName>
        <fullName evidence="4">STI1-like protein</fullName>
    </submittedName>
</protein>
<feature type="non-terminal residue" evidence="4">
    <location>
        <position position="1"/>
    </location>
</feature>
<dbReference type="InterPro" id="IPR019734">
    <property type="entry name" value="TPR_rpt"/>
</dbReference>
<dbReference type="CDD" id="cd02980">
    <property type="entry name" value="TRX_Fd_family"/>
    <property type="match status" value="1"/>
</dbReference>
<evidence type="ECO:0000313" key="4">
    <source>
        <dbReference type="EMBL" id="JAT45393.1"/>
    </source>
</evidence>
<proteinExistence type="predicted"/>
<dbReference type="SUPFAM" id="SSF48452">
    <property type="entry name" value="TPR-like"/>
    <property type="match status" value="1"/>
</dbReference>
<keyword evidence="1" id="KW-0677">Repeat</keyword>
<feature type="repeat" description="TPR" evidence="3">
    <location>
        <begin position="217"/>
        <end position="250"/>
    </location>
</feature>
<dbReference type="SMART" id="SM00028">
    <property type="entry name" value="TPR"/>
    <property type="match status" value="2"/>
</dbReference>
<evidence type="ECO:0000256" key="2">
    <source>
        <dbReference type="ARBA" id="ARBA00022803"/>
    </source>
</evidence>